<reference evidence="2 3" key="1">
    <citation type="submission" date="2017-10" db="EMBL/GenBank/DDBJ databases">
        <title>Whole-genome sequence of three Streptococcus macedonicus strains isolated from Italian cheeses of the Veneto region.</title>
        <authorList>
            <person name="Treu L."/>
            <person name="De Diego-Diaz B."/>
            <person name="Papadimitriou K."/>
            <person name="Tsakalidou E."/>
            <person name="Corich V."/>
            <person name="Giacomini A."/>
        </authorList>
    </citation>
    <scope>NUCLEOTIDE SEQUENCE [LARGE SCALE GENOMIC DNA]</scope>
    <source>
        <strain evidence="2 3">27MV</strain>
    </source>
</reference>
<proteinExistence type="predicted"/>
<feature type="domain" description="Beta-ketoacyl synthase-like N-terminal" evidence="1">
    <location>
        <begin position="4"/>
        <end position="75"/>
    </location>
</feature>
<dbReference type="SUPFAM" id="SSF53901">
    <property type="entry name" value="Thiolase-like"/>
    <property type="match status" value="1"/>
</dbReference>
<organism evidence="2 3">
    <name type="scientific">Streptococcus macedonicus</name>
    <name type="common">Streptococcus gallolyticus macedonicus</name>
    <dbReference type="NCBI Taxonomy" id="59310"/>
    <lineage>
        <taxon>Bacteria</taxon>
        <taxon>Bacillati</taxon>
        <taxon>Bacillota</taxon>
        <taxon>Bacilli</taxon>
        <taxon>Lactobacillales</taxon>
        <taxon>Streptococcaceae</taxon>
        <taxon>Streptococcus</taxon>
    </lineage>
</organism>
<dbReference type="InterPro" id="IPR014030">
    <property type="entry name" value="Ketoacyl_synth_N"/>
</dbReference>
<dbReference type="Proteomes" id="UP000222913">
    <property type="component" value="Unassembled WGS sequence"/>
</dbReference>
<dbReference type="Gene3D" id="3.40.47.10">
    <property type="match status" value="1"/>
</dbReference>
<evidence type="ECO:0000313" key="2">
    <source>
        <dbReference type="EMBL" id="PHV55131.1"/>
    </source>
</evidence>
<dbReference type="RefSeq" id="WP_099390969.1">
    <property type="nucleotide sequence ID" value="NZ_PEBM01000100.1"/>
</dbReference>
<evidence type="ECO:0000259" key="1">
    <source>
        <dbReference type="Pfam" id="PF00109"/>
    </source>
</evidence>
<protein>
    <recommendedName>
        <fullName evidence="1">Beta-ketoacyl synthase-like N-terminal domain-containing protein</fullName>
    </recommendedName>
</protein>
<sequence>MSKFAIIGMAGRFPEADTPDELFENLLKGKSSFRPLTTEEIENSPYSRDNNFVSITSTLRNVYGLDNELFKGTSKNSSKNL</sequence>
<dbReference type="GO" id="GO:0016746">
    <property type="term" value="F:acyltransferase activity"/>
    <property type="evidence" value="ECO:0007669"/>
    <property type="project" value="InterPro"/>
</dbReference>
<evidence type="ECO:0000313" key="3">
    <source>
        <dbReference type="Proteomes" id="UP000222913"/>
    </source>
</evidence>
<comment type="caution">
    <text evidence="2">The sequence shown here is derived from an EMBL/GenBank/DDBJ whole genome shotgun (WGS) entry which is preliminary data.</text>
</comment>
<dbReference type="EMBL" id="PEBM01000100">
    <property type="protein sequence ID" value="PHV55131.1"/>
    <property type="molecule type" value="Genomic_DNA"/>
</dbReference>
<dbReference type="InterPro" id="IPR016039">
    <property type="entry name" value="Thiolase-like"/>
</dbReference>
<gene>
    <name evidence="2" type="ORF">CS010_11970</name>
</gene>
<dbReference type="Pfam" id="PF00109">
    <property type="entry name" value="ketoacyl-synt"/>
    <property type="match status" value="1"/>
</dbReference>
<accession>A0A2G3NNK9</accession>
<dbReference type="AlphaFoldDB" id="A0A2G3NNK9"/>
<name>A0A2G3NNK9_STRMC</name>